<evidence type="ECO:0000256" key="4">
    <source>
        <dbReference type="ARBA" id="ARBA00016175"/>
    </source>
</evidence>
<evidence type="ECO:0000256" key="9">
    <source>
        <dbReference type="SAM" id="MobiDB-lite"/>
    </source>
</evidence>
<comment type="subcellular location">
    <subcellularLocation>
        <location evidence="2">Chromosome</location>
        <location evidence="2">Telomere</location>
    </subcellularLocation>
    <subcellularLocation>
        <location evidence="1">Nucleus</location>
    </subcellularLocation>
</comment>
<feature type="region of interest" description="Disordered" evidence="9">
    <location>
        <begin position="734"/>
        <end position="755"/>
    </location>
</feature>
<dbReference type="InterPro" id="IPR042617">
    <property type="entry name" value="CTC1-like"/>
</dbReference>
<evidence type="ECO:0000313" key="11">
    <source>
        <dbReference type="Proteomes" id="UP001165083"/>
    </source>
</evidence>
<evidence type="ECO:0000256" key="1">
    <source>
        <dbReference type="ARBA" id="ARBA00004123"/>
    </source>
</evidence>
<keyword evidence="6" id="KW-0779">Telomere</keyword>
<comment type="similarity">
    <text evidence="3">Belongs to the CTC1 family.</text>
</comment>
<dbReference type="GO" id="GO:0003697">
    <property type="term" value="F:single-stranded DNA binding"/>
    <property type="evidence" value="ECO:0007669"/>
    <property type="project" value="InterPro"/>
</dbReference>
<evidence type="ECO:0000256" key="3">
    <source>
        <dbReference type="ARBA" id="ARBA00006332"/>
    </source>
</evidence>
<organism evidence="10 11">
    <name type="scientific">Phytophthora lilii</name>
    <dbReference type="NCBI Taxonomy" id="2077276"/>
    <lineage>
        <taxon>Eukaryota</taxon>
        <taxon>Sar</taxon>
        <taxon>Stramenopiles</taxon>
        <taxon>Oomycota</taxon>
        <taxon>Peronosporomycetes</taxon>
        <taxon>Peronosporales</taxon>
        <taxon>Peronosporaceae</taxon>
        <taxon>Phytophthora</taxon>
    </lineage>
</organism>
<reference evidence="10" key="1">
    <citation type="submission" date="2023-04" db="EMBL/GenBank/DDBJ databases">
        <title>Phytophthora lilii NBRC 32176.</title>
        <authorList>
            <person name="Ichikawa N."/>
            <person name="Sato H."/>
            <person name="Tonouchi N."/>
        </authorList>
    </citation>
    <scope>NUCLEOTIDE SEQUENCE</scope>
    <source>
        <strain evidence="10">NBRC 32176</strain>
    </source>
</reference>
<dbReference type="AlphaFoldDB" id="A0A9W6TGJ7"/>
<dbReference type="OrthoDB" id="75320at2759"/>
<dbReference type="GO" id="GO:0045740">
    <property type="term" value="P:positive regulation of DNA replication"/>
    <property type="evidence" value="ECO:0007669"/>
    <property type="project" value="TreeGrafter"/>
</dbReference>
<dbReference type="EMBL" id="BSXW01000203">
    <property type="protein sequence ID" value="GMF14650.1"/>
    <property type="molecule type" value="Genomic_DNA"/>
</dbReference>
<dbReference type="Pfam" id="PF15489">
    <property type="entry name" value="CTC1"/>
    <property type="match status" value="1"/>
</dbReference>
<dbReference type="InterPro" id="IPR029156">
    <property type="entry name" value="CTC1"/>
</dbReference>
<comment type="caution">
    <text evidence="10">The sequence shown here is derived from an EMBL/GenBank/DDBJ whole genome shotgun (WGS) entry which is preliminary data.</text>
</comment>
<keyword evidence="11" id="KW-1185">Reference proteome</keyword>
<dbReference type="PANTHER" id="PTHR14865">
    <property type="entry name" value="CST COMPLEX SUBUNIT CTC1"/>
    <property type="match status" value="1"/>
</dbReference>
<protein>
    <recommendedName>
        <fullName evidence="4">CST complex subunit CTC1</fullName>
    </recommendedName>
</protein>
<keyword evidence="5" id="KW-0158">Chromosome</keyword>
<evidence type="ECO:0000256" key="8">
    <source>
        <dbReference type="ARBA" id="ARBA00023242"/>
    </source>
</evidence>
<sequence>MTQHGADAPQIWSVGKLLRVLQEAKAAAAPLEALAQHGITRCSVGRVDQRRSTSQPTTAETQQAPSADAVSYSSSWLWLTGVLHFGEELGACDTLHLCDSNARLPSFLLDPSPLLVDQLVLVKRWVLVDKAFGGVRTADSLFLEVRDEKPVTLLPVGDPYAHWTQDNALKVLETNYLTKDPPMYSGTEPWAVVAARTCRNGANNEEQPVVSECSSKLDTTGKHKKRKRFHAVFGRVTSLSPISRQKESASSHFFVEIECHRSSSSSSMKSVVSVMFAGVYNMRWHLFLQPGQSVLVTDLTKVLSRECEMFLLQATNGCHSGDCVNSQRGSPNKGQPQTLVLVWDELPPPQVSVAQRINESLSTFSKSFVSRCYGKLLNYEGQVCRLVWDECIELVGCDGARVTVCLFHFPYTDELVRLREGATVRICDAHILLWPTPVGGRLVIGLCPRSHFTITSYSNPSSPCLAVGSQSRRGRPLKKWSSLGDFHRQSMMLSMWLLDVLESLDTKFIFGEDGQTQSRLSSLSFPKIRRRHAVSRIAKGLGLPLCDSYDQAAMTLGALFLKCHSANASNCVTLRLPSGKLSMFNRALSIRELKMFGERKLREFAEEDICSASRRDGPLFVKVSADSLDWCLLLGSIRGNVDKGDLEIYDRTGSISLRLNGNDRSMQCNDAHGVYLINNFDLVVEDYNTVQDPDHPDRVPLIQCVSCVAANVNYVPLYDDTIEVECEMDDVRQRNEQVTTQTSPDPGRVAEQTPTQESILELTSSSISQRSEEVSQVCSLLYHPLINPRQSADDDVSIQPVVMTVDPDIHKSHLVSVTGMIVKKKYYWRSTSQKQSAIGIKRTRDLGGNRGTTSVSRKRLVCIIEVRDFQHLDTVDIRVDASRFGVIGSLQANDFIELTRLQGFIARSSYKVYLNWSHLTEARPAPAEACGSVPRTAELYNAMPTMFLNDLYSSSCIDRRLHRYVVGVKHISYALLKRKCTSCHQALQLNRQRGCWKHADADSGSAYYRDCVWSRLQWTPSDPAFRARTYMGTTVRCIIDDGSAQAELFLENDVAWELLTCTDGQRRRFEDILSNYVDELSYFSGRAANGSFATSKAEREQEYYQNELRAFVLAAIPSLRSIVVFAQQFYRAKQQKEGTAVLTFGKDIQITTRTAPQPKLEAKRVDPVHVRSELRRRLARLRAPMTTT</sequence>
<evidence type="ECO:0000256" key="5">
    <source>
        <dbReference type="ARBA" id="ARBA00022454"/>
    </source>
</evidence>
<dbReference type="GO" id="GO:1990879">
    <property type="term" value="C:CST complex"/>
    <property type="evidence" value="ECO:0007669"/>
    <property type="project" value="TreeGrafter"/>
</dbReference>
<feature type="region of interest" description="Disordered" evidence="9">
    <location>
        <begin position="46"/>
        <end position="66"/>
    </location>
</feature>
<evidence type="ECO:0000256" key="6">
    <source>
        <dbReference type="ARBA" id="ARBA00022895"/>
    </source>
</evidence>
<evidence type="ECO:0000256" key="7">
    <source>
        <dbReference type="ARBA" id="ARBA00023125"/>
    </source>
</evidence>
<dbReference type="PANTHER" id="PTHR14865:SF2">
    <property type="entry name" value="CST COMPLEX SUBUNIT CTC1"/>
    <property type="match status" value="1"/>
</dbReference>
<accession>A0A9W6TGJ7</accession>
<keyword evidence="8" id="KW-0539">Nucleus</keyword>
<name>A0A9W6TGJ7_9STRA</name>
<dbReference type="GO" id="GO:0042162">
    <property type="term" value="F:telomeric DNA binding"/>
    <property type="evidence" value="ECO:0007669"/>
    <property type="project" value="TreeGrafter"/>
</dbReference>
<dbReference type="GO" id="GO:0010833">
    <property type="term" value="P:telomere maintenance via telomere lengthening"/>
    <property type="evidence" value="ECO:0007669"/>
    <property type="project" value="TreeGrafter"/>
</dbReference>
<proteinExistence type="inferred from homology"/>
<feature type="compositionally biased region" description="Polar residues" evidence="9">
    <location>
        <begin position="52"/>
        <end position="66"/>
    </location>
</feature>
<keyword evidence="7" id="KW-0238">DNA-binding</keyword>
<evidence type="ECO:0000313" key="10">
    <source>
        <dbReference type="EMBL" id="GMF14650.1"/>
    </source>
</evidence>
<gene>
    <name evidence="10" type="ORF">Plil01_000486200</name>
</gene>
<evidence type="ECO:0000256" key="2">
    <source>
        <dbReference type="ARBA" id="ARBA00004574"/>
    </source>
</evidence>
<dbReference type="Proteomes" id="UP001165083">
    <property type="component" value="Unassembled WGS sequence"/>
</dbReference>